<organism evidence="7 8">
    <name type="scientific">Propionibacterium australiense</name>
    <dbReference type="NCBI Taxonomy" id="119981"/>
    <lineage>
        <taxon>Bacteria</taxon>
        <taxon>Bacillati</taxon>
        <taxon>Actinomycetota</taxon>
        <taxon>Actinomycetes</taxon>
        <taxon>Propionibacteriales</taxon>
        <taxon>Propionibacteriaceae</taxon>
        <taxon>Propionibacterium</taxon>
    </lineage>
</organism>
<name>A0A383S2W4_9ACTN</name>
<dbReference type="EC" id="3.4.21.-" evidence="7"/>
<keyword evidence="4" id="KW-1133">Transmembrane helix</keyword>
<evidence type="ECO:0000256" key="3">
    <source>
        <dbReference type="ARBA" id="ARBA00022692"/>
    </source>
</evidence>
<dbReference type="GO" id="GO:0055091">
    <property type="term" value="P:phospholipid homeostasis"/>
    <property type="evidence" value="ECO:0007669"/>
    <property type="project" value="TreeGrafter"/>
</dbReference>
<dbReference type="GO" id="GO:0016787">
    <property type="term" value="F:hydrolase activity"/>
    <property type="evidence" value="ECO:0007669"/>
    <property type="project" value="UniProtKB-KW"/>
</dbReference>
<sequence length="860" mass="92992">MHAVVDEGTPPGAAVADPRAGAGLGGWCVRLWHAPVSLTLALASLVMTVVEDWLTPSSPIRIGPVSHRPWLRLDPATVTPGRIGLELITPGTWTALLIVLIVVTIIGPTIEQRLGSLRYGLVLLACHLVGFLFVTALTWTIHPWWPDWAAAMREGWTCGVLPALLGALMTVSGGMSRLWCTRVRWTGLAMAVTLMLYDPSSTACLTCGAMLAGIVMSAVMWRGRRRTGVRPVRSERRVLVALIVACTGIGPLVAAWSAAVESPLAQLDGYVRTGSFEPPELRVICSLASHHACALARLHETAGFPTLLTTVLPSLILLVVCVGLLRGRRSAWLWALGVNTAMGATTVLLILTGMTGPAGPGEQADRTVLGLRVMTSLVPALEPVAVITMLVLCARLFTVRLSHREVLTRLAHYAAPYLAGLVVFVLAGLVMPHSWEPTARLGDLVHDALARVLGLEVFTGMPLVLSAASLPAQLVTNLVPPLTTLAFLVVLVRDMAVSPMHVTRDRTRVRELVVRGRGGLFSWMATWPAAIHWFGPGRQSAVAYRASHGVALTVGEPLSSNQICTAAQFSIFCDGQGLVPCFYSVGPQFARAARERGWHAMRIAEESRLELGQVTFRGRRFQDVRTAMNRARREGISVLWTSLPQCSAQLRHDIALVVEGWQDEQALPPMGFTLGGLPEMDDPAVRCELAVDETGRVHAVASWLPLYADGRVIGWLLDVMRRSGHPGAFHSGMELLIGQAALTFQEEGYTVMSLSGSPLARAERVNEPVEDEVSDTITVVVDQIAGALEPYYGFTSLHHFKSKFGPDYRPLYLVYADPSHLPSIGRALATAYLSDGDRVSWRAVIARLVRARRTAGARGA</sequence>
<dbReference type="InterPro" id="IPR024320">
    <property type="entry name" value="LPG_synthase_C"/>
</dbReference>
<gene>
    <name evidence="7" type="ORF">PROPAUS_0221</name>
</gene>
<dbReference type="EMBL" id="UNQJ01000001">
    <property type="protein sequence ID" value="SYZ32345.1"/>
    <property type="molecule type" value="Genomic_DNA"/>
</dbReference>
<dbReference type="PANTHER" id="PTHR34697">
    <property type="entry name" value="PHOSPHATIDYLGLYCEROL LYSYLTRANSFERASE"/>
    <property type="match status" value="1"/>
</dbReference>
<evidence type="ECO:0000313" key="8">
    <source>
        <dbReference type="Proteomes" id="UP000263928"/>
    </source>
</evidence>
<accession>A0A383S2W4</accession>
<dbReference type="InterPro" id="IPR051211">
    <property type="entry name" value="PG_lysyltransferase"/>
</dbReference>
<dbReference type="GO" id="GO:0016755">
    <property type="term" value="F:aminoacyltransferase activity"/>
    <property type="evidence" value="ECO:0007669"/>
    <property type="project" value="TreeGrafter"/>
</dbReference>
<feature type="domain" description="Phosphatidylglycerol lysyltransferase C-terminal" evidence="6">
    <location>
        <begin position="518"/>
        <end position="815"/>
    </location>
</feature>
<comment type="subcellular location">
    <subcellularLocation>
        <location evidence="1">Cell membrane</location>
        <topology evidence="1">Multi-pass membrane protein</topology>
    </subcellularLocation>
</comment>
<dbReference type="RefSeq" id="WP_119160708.1">
    <property type="nucleotide sequence ID" value="NZ_LR134442.1"/>
</dbReference>
<reference evidence="8" key="1">
    <citation type="submission" date="2018-08" db="EMBL/GenBank/DDBJ databases">
        <authorList>
            <person name="Hornung B."/>
        </authorList>
    </citation>
    <scope>NUCLEOTIDE SEQUENCE [LARGE SCALE GENOMIC DNA]</scope>
</reference>
<keyword evidence="8" id="KW-1185">Reference proteome</keyword>
<keyword evidence="5" id="KW-0472">Membrane</keyword>
<evidence type="ECO:0000259" key="6">
    <source>
        <dbReference type="Pfam" id="PF09924"/>
    </source>
</evidence>
<evidence type="ECO:0000256" key="5">
    <source>
        <dbReference type="ARBA" id="ARBA00023136"/>
    </source>
</evidence>
<dbReference type="PANTHER" id="PTHR34697:SF2">
    <property type="entry name" value="PHOSPHATIDYLGLYCEROL LYSYLTRANSFERASE"/>
    <property type="match status" value="1"/>
</dbReference>
<proteinExistence type="predicted"/>
<keyword evidence="3" id="KW-0812">Transmembrane</keyword>
<keyword evidence="2" id="KW-1003">Cell membrane</keyword>
<protein>
    <submittedName>
        <fullName evidence="7">Peptidase S54, rhomboid domain</fullName>
        <ecNumber evidence="7">3.4.21.-</ecNumber>
    </submittedName>
</protein>
<keyword evidence="7" id="KW-0378">Hydrolase</keyword>
<evidence type="ECO:0000313" key="7">
    <source>
        <dbReference type="EMBL" id="SYZ32345.1"/>
    </source>
</evidence>
<dbReference type="GO" id="GO:0005886">
    <property type="term" value="C:plasma membrane"/>
    <property type="evidence" value="ECO:0007669"/>
    <property type="project" value="UniProtKB-SubCell"/>
</dbReference>
<dbReference type="Pfam" id="PF09924">
    <property type="entry name" value="LPG_synthase_C"/>
    <property type="match status" value="1"/>
</dbReference>
<evidence type="ECO:0000256" key="4">
    <source>
        <dbReference type="ARBA" id="ARBA00022989"/>
    </source>
</evidence>
<dbReference type="AlphaFoldDB" id="A0A383S2W4"/>
<dbReference type="Proteomes" id="UP000263928">
    <property type="component" value="Unassembled WGS sequence"/>
</dbReference>
<evidence type="ECO:0000256" key="1">
    <source>
        <dbReference type="ARBA" id="ARBA00004651"/>
    </source>
</evidence>
<evidence type="ECO:0000256" key="2">
    <source>
        <dbReference type="ARBA" id="ARBA00022475"/>
    </source>
</evidence>